<protein>
    <submittedName>
        <fullName evidence="2">Uncharacterized protein</fullName>
    </submittedName>
</protein>
<proteinExistence type="predicted"/>
<feature type="compositionally biased region" description="Basic and acidic residues" evidence="1">
    <location>
        <begin position="68"/>
        <end position="81"/>
    </location>
</feature>
<feature type="compositionally biased region" description="Low complexity" evidence="1">
    <location>
        <begin position="41"/>
        <end position="64"/>
    </location>
</feature>
<reference evidence="2" key="2">
    <citation type="submission" date="2023-06" db="EMBL/GenBank/DDBJ databases">
        <authorList>
            <consortium name="Lawrence Berkeley National Laboratory"/>
            <person name="Haridas S."/>
            <person name="Hensen N."/>
            <person name="Bonometti L."/>
            <person name="Westerberg I."/>
            <person name="Brannstrom I.O."/>
            <person name="Guillou S."/>
            <person name="Cros-Aarteil S."/>
            <person name="Calhoun S."/>
            <person name="Kuo A."/>
            <person name="Mondo S."/>
            <person name="Pangilinan J."/>
            <person name="Riley R."/>
            <person name="Labutti K."/>
            <person name="Andreopoulos B."/>
            <person name="Lipzen A."/>
            <person name="Chen C."/>
            <person name="Yanf M."/>
            <person name="Daum C."/>
            <person name="Ng V."/>
            <person name="Clum A."/>
            <person name="Steindorff A."/>
            <person name="Ohm R."/>
            <person name="Martin F."/>
            <person name="Silar P."/>
            <person name="Natvig D."/>
            <person name="Lalanne C."/>
            <person name="Gautier V."/>
            <person name="Ament-Velasquez S.L."/>
            <person name="Kruys A."/>
            <person name="Hutchinson M.I."/>
            <person name="Powell A.J."/>
            <person name="Barry K."/>
            <person name="Miller A.N."/>
            <person name="Grigoriev I.V."/>
            <person name="Debuchy R."/>
            <person name="Gladieux P."/>
            <person name="Thoren M.H."/>
            <person name="Johannesson H."/>
        </authorList>
    </citation>
    <scope>NUCLEOTIDE SEQUENCE</scope>
    <source>
        <strain evidence="2">CBS 118394</strain>
    </source>
</reference>
<evidence type="ECO:0000256" key="1">
    <source>
        <dbReference type="SAM" id="MobiDB-lite"/>
    </source>
</evidence>
<feature type="region of interest" description="Disordered" evidence="1">
    <location>
        <begin position="1"/>
        <end position="81"/>
    </location>
</feature>
<keyword evidence="3" id="KW-1185">Reference proteome</keyword>
<accession>A0AAE0ISF6</accession>
<dbReference type="EMBL" id="JAUEDM010000001">
    <property type="protein sequence ID" value="KAK3330448.1"/>
    <property type="molecule type" value="Genomic_DNA"/>
</dbReference>
<dbReference type="Proteomes" id="UP001283341">
    <property type="component" value="Unassembled WGS sequence"/>
</dbReference>
<reference evidence="2" key="1">
    <citation type="journal article" date="2023" name="Mol. Phylogenet. Evol.">
        <title>Genome-scale phylogeny and comparative genomics of the fungal order Sordariales.</title>
        <authorList>
            <person name="Hensen N."/>
            <person name="Bonometti L."/>
            <person name="Westerberg I."/>
            <person name="Brannstrom I.O."/>
            <person name="Guillou S."/>
            <person name="Cros-Aarteil S."/>
            <person name="Calhoun S."/>
            <person name="Haridas S."/>
            <person name="Kuo A."/>
            <person name="Mondo S."/>
            <person name="Pangilinan J."/>
            <person name="Riley R."/>
            <person name="LaButti K."/>
            <person name="Andreopoulos B."/>
            <person name="Lipzen A."/>
            <person name="Chen C."/>
            <person name="Yan M."/>
            <person name="Daum C."/>
            <person name="Ng V."/>
            <person name="Clum A."/>
            <person name="Steindorff A."/>
            <person name="Ohm R.A."/>
            <person name="Martin F."/>
            <person name="Silar P."/>
            <person name="Natvig D.O."/>
            <person name="Lalanne C."/>
            <person name="Gautier V."/>
            <person name="Ament-Velasquez S.L."/>
            <person name="Kruys A."/>
            <person name="Hutchinson M.I."/>
            <person name="Powell A.J."/>
            <person name="Barry K."/>
            <person name="Miller A.N."/>
            <person name="Grigoriev I.V."/>
            <person name="Debuchy R."/>
            <person name="Gladieux P."/>
            <person name="Hiltunen Thoren M."/>
            <person name="Johannesson H."/>
        </authorList>
    </citation>
    <scope>NUCLEOTIDE SEQUENCE</scope>
    <source>
        <strain evidence="2">CBS 118394</strain>
    </source>
</reference>
<feature type="compositionally biased region" description="Basic and acidic residues" evidence="1">
    <location>
        <begin position="10"/>
        <end position="32"/>
    </location>
</feature>
<evidence type="ECO:0000313" key="3">
    <source>
        <dbReference type="Proteomes" id="UP001283341"/>
    </source>
</evidence>
<name>A0AAE0ISF6_9PEZI</name>
<evidence type="ECO:0000313" key="2">
    <source>
        <dbReference type="EMBL" id="KAK3330448.1"/>
    </source>
</evidence>
<gene>
    <name evidence="2" type="ORF">B0H66DRAFT_635485</name>
</gene>
<organism evidence="2 3">
    <name type="scientific">Apodospora peruviana</name>
    <dbReference type="NCBI Taxonomy" id="516989"/>
    <lineage>
        <taxon>Eukaryota</taxon>
        <taxon>Fungi</taxon>
        <taxon>Dikarya</taxon>
        <taxon>Ascomycota</taxon>
        <taxon>Pezizomycotina</taxon>
        <taxon>Sordariomycetes</taxon>
        <taxon>Sordariomycetidae</taxon>
        <taxon>Sordariales</taxon>
        <taxon>Lasiosphaeriaceae</taxon>
        <taxon>Apodospora</taxon>
    </lineage>
</organism>
<comment type="caution">
    <text evidence="2">The sequence shown here is derived from an EMBL/GenBank/DDBJ whole genome shotgun (WGS) entry which is preliminary data.</text>
</comment>
<sequence>MSGYTDEALEEGHDLIYHAEEEAHMHDDEKMGPSKMKKGGLESSSSSGSKMQSESQSQGSNMKSKMGKKMDDFKDKMNMNK</sequence>
<dbReference type="AlphaFoldDB" id="A0AAE0ISF6"/>